<dbReference type="GO" id="GO:0015179">
    <property type="term" value="F:L-amino acid transmembrane transporter activity"/>
    <property type="evidence" value="ECO:0007669"/>
    <property type="project" value="TreeGrafter"/>
</dbReference>
<dbReference type="InterPro" id="IPR013057">
    <property type="entry name" value="AA_transpt_TM"/>
</dbReference>
<organism evidence="9 10">
    <name type="scientific">Microbotryum silenes-dioicae</name>
    <dbReference type="NCBI Taxonomy" id="796604"/>
    <lineage>
        <taxon>Eukaryota</taxon>
        <taxon>Fungi</taxon>
        <taxon>Dikarya</taxon>
        <taxon>Basidiomycota</taxon>
        <taxon>Pucciniomycotina</taxon>
        <taxon>Microbotryomycetes</taxon>
        <taxon>Microbotryales</taxon>
        <taxon>Microbotryaceae</taxon>
        <taxon>Microbotryum</taxon>
    </lineage>
</organism>
<evidence type="ECO:0000256" key="2">
    <source>
        <dbReference type="ARBA" id="ARBA00008066"/>
    </source>
</evidence>
<evidence type="ECO:0000313" key="10">
    <source>
        <dbReference type="Proteomes" id="UP000249464"/>
    </source>
</evidence>
<keyword evidence="3 7" id="KW-0812">Transmembrane</keyword>
<feature type="transmembrane region" description="Helical" evidence="7">
    <location>
        <begin position="439"/>
        <end position="456"/>
    </location>
</feature>
<feature type="transmembrane region" description="Helical" evidence="7">
    <location>
        <begin position="322"/>
        <end position="340"/>
    </location>
</feature>
<feature type="transmembrane region" description="Helical" evidence="7">
    <location>
        <begin position="352"/>
        <end position="377"/>
    </location>
</feature>
<gene>
    <name evidence="9" type="primary">BQ5605_C004g02729</name>
    <name evidence="9" type="ORF">BQ5605_C004G02729</name>
</gene>
<feature type="transmembrane region" description="Helical" evidence="7">
    <location>
        <begin position="260"/>
        <end position="283"/>
    </location>
</feature>
<keyword evidence="4 7" id="KW-1133">Transmembrane helix</keyword>
<dbReference type="PANTHER" id="PTHR22950:SF461">
    <property type="entry name" value="AMINO ACID TRANSPORTER TRANSMEMBRANE DOMAIN-CONTAINING PROTEIN"/>
    <property type="match status" value="1"/>
</dbReference>
<evidence type="ECO:0000313" key="9">
    <source>
        <dbReference type="EMBL" id="SGY66956.1"/>
    </source>
</evidence>
<sequence length="603" mass="65057">MSVGKHTIDDKSHSIGDKKNDVDFSNRLVAGPMDSQPVSLVEYIHWAKIQREIEAHDTTQVKTGGLGPLGKMIAQKMDKTGGKGMTVSAEVQQRMEAELEQMQGFSPHHQELSNARRMLRQAGWATVFFLITTDILGPYNSAYAISTVGLVPGVCLYALFGAAAGFTGYMIWKMFCQLDSVRFPVRHYGDLAERIYGAWARHVCSILVTFQLLFNCGIVILGNGQALTQIVKGNICFTVSIVIWAVVGAVVSFVRELHAFSVFANFSVWLNILIMILSMAFVAHSPPNIAGAIAAYGDSIGTGPVVIKAFVGGSLFNQVNGAFNMVFAYGGGMIFPEIIAEMRRPYDAIKGIACAQIFIFTVYLFYGVFIYCFQGQYTLPLAYQGVSKYAWQCIGNGISLLTVTVAAGLYANVGLKIIYTNIVESVFKGPSLMSKKGQIIWLPMVIIWWVVAWVIGTGLPGLGALTGLVGAVAIFQLSYTFPPFLMLGLTVGMDASLADEPFTTPGVAPKRIDTWRNFVSCLVLLCSSISSEPLAESSSASQSRWKRGFAAGGSKRLAYKIFNVFFFIGALAIGGLGMWGTGTALAQTIKAGAASSFGCAAPV</sequence>
<evidence type="ECO:0000256" key="3">
    <source>
        <dbReference type="ARBA" id="ARBA00022692"/>
    </source>
</evidence>
<dbReference type="AlphaFoldDB" id="A0A2X0MBW8"/>
<dbReference type="GO" id="GO:0016020">
    <property type="term" value="C:membrane"/>
    <property type="evidence" value="ECO:0007669"/>
    <property type="project" value="UniProtKB-SubCell"/>
</dbReference>
<feature type="transmembrane region" description="Helical" evidence="7">
    <location>
        <begin position="151"/>
        <end position="172"/>
    </location>
</feature>
<feature type="transmembrane region" description="Helical" evidence="7">
    <location>
        <begin position="235"/>
        <end position="254"/>
    </location>
</feature>
<proteinExistence type="inferred from homology"/>
<dbReference type="PANTHER" id="PTHR22950">
    <property type="entry name" value="AMINO ACID TRANSPORTER"/>
    <property type="match status" value="1"/>
</dbReference>
<feature type="transmembrane region" description="Helical" evidence="7">
    <location>
        <begin position="397"/>
        <end position="419"/>
    </location>
</feature>
<evidence type="ECO:0000256" key="4">
    <source>
        <dbReference type="ARBA" id="ARBA00022989"/>
    </source>
</evidence>
<feature type="region of interest" description="Disordered" evidence="6">
    <location>
        <begin position="1"/>
        <end position="21"/>
    </location>
</feature>
<feature type="transmembrane region" description="Helical" evidence="7">
    <location>
        <begin position="462"/>
        <end position="481"/>
    </location>
</feature>
<evidence type="ECO:0000256" key="6">
    <source>
        <dbReference type="SAM" id="MobiDB-lite"/>
    </source>
</evidence>
<dbReference type="Proteomes" id="UP000249464">
    <property type="component" value="Unassembled WGS sequence"/>
</dbReference>
<dbReference type="STRING" id="796604.A0A2X0MBW8"/>
<accession>A0A2X0MBW8</accession>
<feature type="domain" description="Amino acid transporter transmembrane" evidence="8">
    <location>
        <begin position="121"/>
        <end position="488"/>
    </location>
</feature>
<keyword evidence="5 7" id="KW-0472">Membrane</keyword>
<evidence type="ECO:0000259" key="8">
    <source>
        <dbReference type="Pfam" id="PF01490"/>
    </source>
</evidence>
<keyword evidence="10" id="KW-1185">Reference proteome</keyword>
<feature type="transmembrane region" description="Helical" evidence="7">
    <location>
        <begin position="557"/>
        <end position="579"/>
    </location>
</feature>
<feature type="transmembrane region" description="Helical" evidence="7">
    <location>
        <begin position="122"/>
        <end position="139"/>
    </location>
</feature>
<comment type="similarity">
    <text evidence="2">Belongs to the amino acid/polyamine transporter 2 family.</text>
</comment>
<evidence type="ECO:0000256" key="1">
    <source>
        <dbReference type="ARBA" id="ARBA00004141"/>
    </source>
</evidence>
<name>A0A2X0MBW8_9BASI</name>
<dbReference type="EMBL" id="FQNC01000046">
    <property type="protein sequence ID" value="SGY66956.1"/>
    <property type="molecule type" value="Genomic_DNA"/>
</dbReference>
<evidence type="ECO:0000256" key="5">
    <source>
        <dbReference type="ARBA" id="ARBA00023136"/>
    </source>
</evidence>
<dbReference type="Pfam" id="PF01490">
    <property type="entry name" value="Aa_trans"/>
    <property type="match status" value="1"/>
</dbReference>
<comment type="subcellular location">
    <subcellularLocation>
        <location evidence="1">Membrane</location>
        <topology evidence="1">Multi-pass membrane protein</topology>
    </subcellularLocation>
</comment>
<protein>
    <submittedName>
        <fullName evidence="9">BQ5605_C004g02729 protein</fullName>
    </submittedName>
</protein>
<reference evidence="9 10" key="1">
    <citation type="submission" date="2016-11" db="EMBL/GenBank/DDBJ databases">
        <authorList>
            <person name="Jaros S."/>
            <person name="Januszkiewicz K."/>
            <person name="Wedrychowicz H."/>
        </authorList>
    </citation>
    <scope>NUCLEOTIDE SEQUENCE [LARGE SCALE GENOMIC DNA]</scope>
</reference>
<evidence type="ECO:0000256" key="7">
    <source>
        <dbReference type="SAM" id="Phobius"/>
    </source>
</evidence>